<feature type="domain" description="RCK N-terminal" evidence="12">
    <location>
        <begin position="407"/>
        <end position="524"/>
    </location>
</feature>
<keyword evidence="6 11" id="KW-0812">Transmembrane</keyword>
<dbReference type="GO" id="GO:0008324">
    <property type="term" value="F:monoatomic cation transmembrane transporter activity"/>
    <property type="evidence" value="ECO:0007669"/>
    <property type="project" value="InterPro"/>
</dbReference>
<organism evidence="13 14">
    <name type="scientific">Caenispirillum bisanense</name>
    <dbReference type="NCBI Taxonomy" id="414052"/>
    <lineage>
        <taxon>Bacteria</taxon>
        <taxon>Pseudomonadati</taxon>
        <taxon>Pseudomonadota</taxon>
        <taxon>Alphaproteobacteria</taxon>
        <taxon>Rhodospirillales</taxon>
        <taxon>Novispirillaceae</taxon>
        <taxon>Caenispirillum</taxon>
    </lineage>
</organism>
<dbReference type="InterPro" id="IPR038770">
    <property type="entry name" value="Na+/solute_symporter_sf"/>
</dbReference>
<feature type="transmembrane region" description="Helical" evidence="11">
    <location>
        <begin position="36"/>
        <end position="54"/>
    </location>
</feature>
<feature type="transmembrane region" description="Helical" evidence="11">
    <location>
        <begin position="60"/>
        <end position="79"/>
    </location>
</feature>
<dbReference type="GO" id="GO:0012505">
    <property type="term" value="C:endomembrane system"/>
    <property type="evidence" value="ECO:0007669"/>
    <property type="project" value="UniProtKB-SubCell"/>
</dbReference>
<keyword evidence="9" id="KW-0406">Ion transport</keyword>
<keyword evidence="8 11" id="KW-1133">Transmembrane helix</keyword>
<dbReference type="AlphaFoldDB" id="A0A286GA43"/>
<feature type="transmembrane region" description="Helical" evidence="11">
    <location>
        <begin position="298"/>
        <end position="321"/>
    </location>
</feature>
<accession>A0A286GA43</accession>
<evidence type="ECO:0000256" key="6">
    <source>
        <dbReference type="ARBA" id="ARBA00022692"/>
    </source>
</evidence>
<dbReference type="InterPro" id="IPR036291">
    <property type="entry name" value="NAD(P)-bd_dom_sf"/>
</dbReference>
<dbReference type="Gene3D" id="1.20.1530.20">
    <property type="match status" value="1"/>
</dbReference>
<evidence type="ECO:0000259" key="12">
    <source>
        <dbReference type="PROSITE" id="PS51201"/>
    </source>
</evidence>
<evidence type="ECO:0000313" key="14">
    <source>
        <dbReference type="Proteomes" id="UP000219621"/>
    </source>
</evidence>
<dbReference type="Gene3D" id="3.40.50.720">
    <property type="entry name" value="NAD(P)-binding Rossmann-like Domain"/>
    <property type="match status" value="1"/>
</dbReference>
<feature type="transmembrane region" description="Helical" evidence="11">
    <location>
        <begin position="152"/>
        <end position="173"/>
    </location>
</feature>
<feature type="transmembrane region" description="Helical" evidence="11">
    <location>
        <begin position="273"/>
        <end position="292"/>
    </location>
</feature>
<keyword evidence="7" id="KW-0630">Potassium</keyword>
<dbReference type="PANTHER" id="PTHR46157">
    <property type="entry name" value="K(+) EFFLUX ANTIPORTER 3, CHLOROPLASTIC"/>
    <property type="match status" value="1"/>
</dbReference>
<evidence type="ECO:0000256" key="8">
    <source>
        <dbReference type="ARBA" id="ARBA00022989"/>
    </source>
</evidence>
<dbReference type="Pfam" id="PF02254">
    <property type="entry name" value="TrkA_N"/>
    <property type="match status" value="1"/>
</dbReference>
<feature type="transmembrane region" description="Helical" evidence="11">
    <location>
        <begin position="119"/>
        <end position="140"/>
    </location>
</feature>
<protein>
    <submittedName>
        <fullName evidence="13">Kef-type potassium/proton antiporter, CPA2 family</fullName>
    </submittedName>
</protein>
<feature type="transmembrane region" description="Helical" evidence="11">
    <location>
        <begin position="91"/>
        <end position="113"/>
    </location>
</feature>
<evidence type="ECO:0000256" key="9">
    <source>
        <dbReference type="ARBA" id="ARBA00023065"/>
    </source>
</evidence>
<dbReference type="InterPro" id="IPR003148">
    <property type="entry name" value="RCK_N"/>
</dbReference>
<dbReference type="Pfam" id="PF00999">
    <property type="entry name" value="Na_H_Exchanger"/>
    <property type="match status" value="1"/>
</dbReference>
<evidence type="ECO:0000256" key="10">
    <source>
        <dbReference type="ARBA" id="ARBA00023136"/>
    </source>
</evidence>
<evidence type="ECO:0000313" key="13">
    <source>
        <dbReference type="EMBL" id="SOD92009.1"/>
    </source>
</evidence>
<evidence type="ECO:0000256" key="3">
    <source>
        <dbReference type="ARBA" id="ARBA00022448"/>
    </source>
</evidence>
<keyword evidence="10 11" id="KW-0472">Membrane</keyword>
<evidence type="ECO:0000256" key="11">
    <source>
        <dbReference type="SAM" id="Phobius"/>
    </source>
</evidence>
<evidence type="ECO:0000256" key="7">
    <source>
        <dbReference type="ARBA" id="ARBA00022958"/>
    </source>
</evidence>
<dbReference type="GO" id="GO:0006813">
    <property type="term" value="P:potassium ion transport"/>
    <property type="evidence" value="ECO:0007669"/>
    <property type="project" value="UniProtKB-KW"/>
</dbReference>
<dbReference type="GO" id="GO:0015297">
    <property type="term" value="F:antiporter activity"/>
    <property type="evidence" value="ECO:0007669"/>
    <property type="project" value="UniProtKB-KW"/>
</dbReference>
<dbReference type="GO" id="GO:0005886">
    <property type="term" value="C:plasma membrane"/>
    <property type="evidence" value="ECO:0007669"/>
    <property type="project" value="TreeGrafter"/>
</dbReference>
<dbReference type="InterPro" id="IPR006153">
    <property type="entry name" value="Cation/H_exchanger_TM"/>
</dbReference>
<dbReference type="PROSITE" id="PS51201">
    <property type="entry name" value="RCK_N"/>
    <property type="match status" value="1"/>
</dbReference>
<dbReference type="NCBIfam" id="TIGR00932">
    <property type="entry name" value="2a37"/>
    <property type="match status" value="1"/>
</dbReference>
<keyword evidence="4" id="KW-0050">Antiport</keyword>
<proteinExistence type="inferred from homology"/>
<feature type="transmembrane region" description="Helical" evidence="11">
    <location>
        <begin position="363"/>
        <end position="383"/>
    </location>
</feature>
<evidence type="ECO:0000256" key="5">
    <source>
        <dbReference type="ARBA" id="ARBA00022538"/>
    </source>
</evidence>
<gene>
    <name evidence="13" type="ORF">SAMN05421508_102219</name>
</gene>
<keyword evidence="14" id="KW-1185">Reference proteome</keyword>
<feature type="transmembrane region" description="Helical" evidence="11">
    <location>
        <begin position="333"/>
        <end position="351"/>
    </location>
</feature>
<keyword evidence="3" id="KW-0813">Transport</keyword>
<evidence type="ECO:0000256" key="2">
    <source>
        <dbReference type="ARBA" id="ARBA00005551"/>
    </source>
</evidence>
<comment type="similarity">
    <text evidence="2">Belongs to the monovalent cation:proton antiporter 2 (CPA2) transporter (TC 2.A.37) family.</text>
</comment>
<dbReference type="InterPro" id="IPR004771">
    <property type="entry name" value="K/H_exchanger"/>
</dbReference>
<dbReference type="SUPFAM" id="SSF51735">
    <property type="entry name" value="NAD(P)-binding Rossmann-fold domains"/>
    <property type="match status" value="1"/>
</dbReference>
<dbReference type="GO" id="GO:1902600">
    <property type="term" value="P:proton transmembrane transport"/>
    <property type="evidence" value="ECO:0007669"/>
    <property type="project" value="InterPro"/>
</dbReference>
<comment type="subcellular location">
    <subcellularLocation>
        <location evidence="1">Endomembrane system</location>
        <topology evidence="1">Multi-pass membrane protein</topology>
    </subcellularLocation>
</comment>
<feature type="transmembrane region" description="Helical" evidence="11">
    <location>
        <begin position="185"/>
        <end position="207"/>
    </location>
</feature>
<dbReference type="PANTHER" id="PTHR46157:SF4">
    <property type="entry name" value="K(+) EFFLUX ANTIPORTER 3, CHLOROPLASTIC"/>
    <property type="match status" value="1"/>
</dbReference>
<keyword evidence="5" id="KW-0633">Potassium transport</keyword>
<name>A0A286GA43_9PROT</name>
<sequence length="576" mass="59857">MEGGGTGGGALFELLVIMAAAALFVPLATRVGLSSILGYLAAGAAIGPWGLGLIGDVAEIRHIAEFGVVFLLFIIGIEMKPARLWIMRRQVFGLGGLQVLLSGLAIGGVGWLLGLSPAVAVVVGLGLALSSTAMGLQVLAERGELASVVGRAAFAVLLLQDLMVPLLLTLTPLLADTQVSLTGDVAVAVAEAAAVLVGAVVVGRLLMRPLFRVIAATRSAEVFTATALLVVLGMALAMEHVGLSMALGAFLAGLLLAESEFRHQVEADIQPFRGLLLGLFFMAVGMSVDFGLMAEHWAAVLALVVALMGVKIVILVPLFRAFGLALPDAVKGAFLLAQGGEFAFVLFTYAVNVGTMPAATAQFLILVVSLSMAATPFVAIAGARIAGRIAASREVPAEQPPKPTSHEGHVILCGFGRVGQTVARLLEAAKRPYIAFDRDLDRVMQGRAAGMNVYFGDASRPEVLHAAHAADACLIVVTTDDPAATARAVAHIRHHFPRLTIHARARDLMQSSALKKAGASQTVPETLEASLQLAAQVLVATGLSPEDAAAELEGWRRDDYAALVDAVTAVQKPKSA</sequence>
<dbReference type="RefSeq" id="WP_176525043.1">
    <property type="nucleotide sequence ID" value="NZ_OCNJ01000002.1"/>
</dbReference>
<dbReference type="EMBL" id="OCNJ01000002">
    <property type="protein sequence ID" value="SOD92009.1"/>
    <property type="molecule type" value="Genomic_DNA"/>
</dbReference>
<evidence type="ECO:0000256" key="4">
    <source>
        <dbReference type="ARBA" id="ARBA00022449"/>
    </source>
</evidence>
<reference evidence="13 14" key="1">
    <citation type="submission" date="2017-09" db="EMBL/GenBank/DDBJ databases">
        <authorList>
            <person name="Ehlers B."/>
            <person name="Leendertz F.H."/>
        </authorList>
    </citation>
    <scope>NUCLEOTIDE SEQUENCE [LARGE SCALE GENOMIC DNA]</scope>
    <source>
        <strain evidence="13 14">USBA 140</strain>
    </source>
</reference>
<dbReference type="Proteomes" id="UP000219621">
    <property type="component" value="Unassembled WGS sequence"/>
</dbReference>
<dbReference type="FunFam" id="3.40.50.720:FF:000036">
    <property type="entry name" value="Glutathione-regulated potassium-efflux system protein KefB"/>
    <property type="match status" value="1"/>
</dbReference>
<feature type="transmembrane region" description="Helical" evidence="11">
    <location>
        <begin position="6"/>
        <end position="29"/>
    </location>
</feature>
<evidence type="ECO:0000256" key="1">
    <source>
        <dbReference type="ARBA" id="ARBA00004127"/>
    </source>
</evidence>